<dbReference type="Gene3D" id="1.10.10.10">
    <property type="entry name" value="Winged helix-like DNA-binding domain superfamily/Winged helix DNA-binding domain"/>
    <property type="match status" value="1"/>
</dbReference>
<feature type="domain" description="HTH lysR-type" evidence="5">
    <location>
        <begin position="16"/>
        <end position="73"/>
    </location>
</feature>
<accession>A0A246S1W1</accession>
<evidence type="ECO:0000259" key="5">
    <source>
        <dbReference type="PROSITE" id="PS50931"/>
    </source>
</evidence>
<comment type="similarity">
    <text evidence="1">Belongs to the LysR transcriptional regulatory family.</text>
</comment>
<keyword evidence="4" id="KW-0804">Transcription</keyword>
<dbReference type="Pfam" id="PF03466">
    <property type="entry name" value="LysR_substrate"/>
    <property type="match status" value="1"/>
</dbReference>
<dbReference type="Proteomes" id="UP000197334">
    <property type="component" value="Unassembled WGS sequence"/>
</dbReference>
<dbReference type="PANTHER" id="PTHR30118:SF15">
    <property type="entry name" value="TRANSCRIPTIONAL REGULATORY PROTEIN"/>
    <property type="match status" value="1"/>
</dbReference>
<dbReference type="PROSITE" id="PS50931">
    <property type="entry name" value="HTH_LYSR"/>
    <property type="match status" value="1"/>
</dbReference>
<evidence type="ECO:0000256" key="3">
    <source>
        <dbReference type="ARBA" id="ARBA00023125"/>
    </source>
</evidence>
<dbReference type="InterPro" id="IPR037402">
    <property type="entry name" value="YidZ_PBP2"/>
</dbReference>
<dbReference type="RefSeq" id="WP_088699476.1">
    <property type="nucleotide sequence ID" value="NZ_JPUA01000019.1"/>
</dbReference>
<gene>
    <name evidence="6" type="ORF">JI62_06970</name>
</gene>
<sequence length="321" mass="36009">MADTTHTKLANRLNKINLNLLLVFHTLYWKRSLTLTAQALCLTQPAVSHSLKKLRLLMDDPLFIKTLEGMQPTPLARQMDAAVAKGLFYLDQAVHSSNEFSPATSKREFRVSLVDYVSQQLQPKLIQHCLEHAPDLCFNMLSTRIASAEGAQQVLQEHDIDLAVVQFETLPLTSHHEYLFDDVIGCVGDATFHGKSSAITLEAFLNSPQVALSHREDSPLLINEKLRELGLERKIVAKTPYINPLQEILVSTALLCVVTESAARVICRNNSLKFYALPLDVPAFKVCLCWDERKDHDPGIHWLRQLTRELMTPAPSALGNP</sequence>
<dbReference type="AlphaFoldDB" id="A0A246S1W1"/>
<keyword evidence="3" id="KW-0238">DNA-binding</keyword>
<evidence type="ECO:0000256" key="1">
    <source>
        <dbReference type="ARBA" id="ARBA00009437"/>
    </source>
</evidence>
<evidence type="ECO:0000256" key="4">
    <source>
        <dbReference type="ARBA" id="ARBA00023163"/>
    </source>
</evidence>
<dbReference type="EMBL" id="JPUA01000019">
    <property type="protein sequence ID" value="OWV30408.1"/>
    <property type="molecule type" value="Genomic_DNA"/>
</dbReference>
<dbReference type="SUPFAM" id="SSF46785">
    <property type="entry name" value="Winged helix' DNA-binding domain"/>
    <property type="match status" value="1"/>
</dbReference>
<dbReference type="InterPro" id="IPR005119">
    <property type="entry name" value="LysR_subst-bd"/>
</dbReference>
<evidence type="ECO:0000313" key="6">
    <source>
        <dbReference type="EMBL" id="OWV30408.1"/>
    </source>
</evidence>
<evidence type="ECO:0000256" key="2">
    <source>
        <dbReference type="ARBA" id="ARBA00023015"/>
    </source>
</evidence>
<organism evidence="6 7">
    <name type="scientific">Halomonas campaniensis</name>
    <dbReference type="NCBI Taxonomy" id="213554"/>
    <lineage>
        <taxon>Bacteria</taxon>
        <taxon>Pseudomonadati</taxon>
        <taxon>Pseudomonadota</taxon>
        <taxon>Gammaproteobacteria</taxon>
        <taxon>Oceanospirillales</taxon>
        <taxon>Halomonadaceae</taxon>
        <taxon>Halomonas</taxon>
    </lineage>
</organism>
<dbReference type="CDD" id="cd08417">
    <property type="entry name" value="PBP2_Nitroaromatics_like"/>
    <property type="match status" value="1"/>
</dbReference>
<reference evidence="6 7" key="1">
    <citation type="submission" date="2014-08" db="EMBL/GenBank/DDBJ databases">
        <title>Draft genome sequence of a novel L-asparaginase producing marine bacterium, Halomonas campaniensis.</title>
        <authorList>
            <person name="Sundarakrishnan B."/>
            <person name="Moushumi Priya A."/>
            <person name="Raman G."/>
            <person name="Sakthivel N."/>
            <person name="Park S."/>
            <person name="Jayachandran S."/>
        </authorList>
    </citation>
    <scope>NUCLEOTIDE SEQUENCE [LARGE SCALE GENOMIC DNA]</scope>
    <source>
        <strain evidence="6 7">SK03</strain>
    </source>
</reference>
<dbReference type="InterPro" id="IPR036390">
    <property type="entry name" value="WH_DNA-bd_sf"/>
</dbReference>
<dbReference type="GO" id="GO:0003677">
    <property type="term" value="F:DNA binding"/>
    <property type="evidence" value="ECO:0007669"/>
    <property type="project" value="UniProtKB-KW"/>
</dbReference>
<keyword evidence="7" id="KW-1185">Reference proteome</keyword>
<dbReference type="Gene3D" id="3.40.190.10">
    <property type="entry name" value="Periplasmic binding protein-like II"/>
    <property type="match status" value="2"/>
</dbReference>
<name>A0A246S1W1_9GAMM</name>
<keyword evidence="2" id="KW-0805">Transcription regulation</keyword>
<comment type="caution">
    <text evidence="6">The sequence shown here is derived from an EMBL/GenBank/DDBJ whole genome shotgun (WGS) entry which is preliminary data.</text>
</comment>
<dbReference type="InterPro" id="IPR036388">
    <property type="entry name" value="WH-like_DNA-bd_sf"/>
</dbReference>
<protein>
    <submittedName>
        <fullName evidence="6">LysR family transcriptional regulator</fullName>
    </submittedName>
</protein>
<dbReference type="PANTHER" id="PTHR30118">
    <property type="entry name" value="HTH-TYPE TRANSCRIPTIONAL REGULATOR LEUO-RELATED"/>
    <property type="match status" value="1"/>
</dbReference>
<dbReference type="InterPro" id="IPR050389">
    <property type="entry name" value="LysR-type_TF"/>
</dbReference>
<dbReference type="GO" id="GO:0003700">
    <property type="term" value="F:DNA-binding transcription factor activity"/>
    <property type="evidence" value="ECO:0007669"/>
    <property type="project" value="InterPro"/>
</dbReference>
<evidence type="ECO:0000313" key="7">
    <source>
        <dbReference type="Proteomes" id="UP000197334"/>
    </source>
</evidence>
<dbReference type="Pfam" id="PF00126">
    <property type="entry name" value="HTH_1"/>
    <property type="match status" value="1"/>
</dbReference>
<dbReference type="InterPro" id="IPR000847">
    <property type="entry name" value="LysR_HTH_N"/>
</dbReference>
<dbReference type="SUPFAM" id="SSF53850">
    <property type="entry name" value="Periplasmic binding protein-like II"/>
    <property type="match status" value="1"/>
</dbReference>
<proteinExistence type="inferred from homology"/>
<dbReference type="OrthoDB" id="8839911at2"/>